<dbReference type="AlphaFoldDB" id="A0A074WN63"/>
<keyword evidence="3" id="KW-1185">Reference proteome</keyword>
<dbReference type="GeneID" id="63917934"/>
<dbReference type="Proteomes" id="UP000030672">
    <property type="component" value="Unassembled WGS sequence"/>
</dbReference>
<dbReference type="EMBL" id="KL584830">
    <property type="protein sequence ID" value="KEQ63941.1"/>
    <property type="molecule type" value="Genomic_DNA"/>
</dbReference>
<name>A0A074WN63_AURM1</name>
<evidence type="ECO:0000313" key="3">
    <source>
        <dbReference type="Proteomes" id="UP000030672"/>
    </source>
</evidence>
<reference evidence="2 3" key="1">
    <citation type="journal article" date="2014" name="BMC Genomics">
        <title>Genome sequencing of four Aureobasidium pullulans varieties: biotechnological potential, stress tolerance, and description of new species.</title>
        <authorList>
            <person name="Gostin Ar C."/>
            <person name="Ohm R.A."/>
            <person name="Kogej T."/>
            <person name="Sonjak S."/>
            <person name="Turk M."/>
            <person name="Zajc J."/>
            <person name="Zalar P."/>
            <person name="Grube M."/>
            <person name="Sun H."/>
            <person name="Han J."/>
            <person name="Sharma A."/>
            <person name="Chiniquy J."/>
            <person name="Ngan C.Y."/>
            <person name="Lipzen A."/>
            <person name="Barry K."/>
            <person name="Grigoriev I.V."/>
            <person name="Gunde-Cimerman N."/>
        </authorList>
    </citation>
    <scope>NUCLEOTIDE SEQUENCE [LARGE SCALE GENOMIC DNA]</scope>
    <source>
        <strain evidence="2 3">CBS 110374</strain>
    </source>
</reference>
<accession>A0A074WN63</accession>
<feature type="region of interest" description="Disordered" evidence="1">
    <location>
        <begin position="692"/>
        <end position="719"/>
    </location>
</feature>
<gene>
    <name evidence="2" type="ORF">M437DRAFT_65238</name>
</gene>
<feature type="region of interest" description="Disordered" evidence="1">
    <location>
        <begin position="759"/>
        <end position="880"/>
    </location>
</feature>
<protein>
    <submittedName>
        <fullName evidence="2">Uncharacterized protein</fullName>
    </submittedName>
</protein>
<evidence type="ECO:0000256" key="1">
    <source>
        <dbReference type="SAM" id="MobiDB-lite"/>
    </source>
</evidence>
<organism evidence="2 3">
    <name type="scientific">Aureobasidium melanogenum (strain CBS 110374)</name>
    <name type="common">Aureobasidium pullulans var. melanogenum</name>
    <dbReference type="NCBI Taxonomy" id="1043003"/>
    <lineage>
        <taxon>Eukaryota</taxon>
        <taxon>Fungi</taxon>
        <taxon>Dikarya</taxon>
        <taxon>Ascomycota</taxon>
        <taxon>Pezizomycotina</taxon>
        <taxon>Dothideomycetes</taxon>
        <taxon>Dothideomycetidae</taxon>
        <taxon>Dothideales</taxon>
        <taxon>Saccotheciaceae</taxon>
        <taxon>Aureobasidium</taxon>
    </lineage>
</organism>
<dbReference type="HOGENOM" id="CLU_318840_0_0_1"/>
<feature type="compositionally biased region" description="Polar residues" evidence="1">
    <location>
        <begin position="825"/>
        <end position="844"/>
    </location>
</feature>
<proteinExistence type="predicted"/>
<sequence length="908" mass="101115">MDRKRKRQERVEFWTAAKCQRLLRPIASRIAPLRRHQYTLNSELSRDVLEESISVVKTQNQSGEKVARTNINTESSDPTWLPSDHGTKCQLKKYSVRHRNSKPPSGQTNSPQACLVSLPTPFKARALRRGTPIKHEILSLETSNSPCASRALPVARKSSRQRQDPFTRAPIAKQSIELQGRQNYERTFELHQGVTDGFSLLLQRTNSTDRQEPARKGVSSLLSMCLRRVPDYIRAEENWRKSVDEDDDTDVSAEVYEELEDLGSVTGHGWSGLREVVIAHGVSLVHEIIRDKLVATETRAELARMPAKHGLHKVSEDLLLAYARSLPMKRPLGVNSRLFDGCLLSLTSMQPASADNETFIRLLGALFSSGRLKLSWLATHDMVTLSSGMIRALASQSGDINHILQFLQRRISQVSEKELIQEHAARQGPEGKFDNWLKLEKSLTNTIVSIITVLTAIVLIERTTNDRNDSSRRCTAAESLLTRLSVIVLTKLDELRSSTKSSSHQQRTVCFTLLASSLILGVKYDQNSHTTTLLGQEEILQGMVAVHGSNGSNRTQSMVERAASFLVDLSRCCGQSLHSDSQSYLENLVRLILEDGQHESDMTNSFLKQWALESSLLSAKISATQRSRNFLNDVEVAMSQPGPLSTQSTTFGSRHIDATVAEQGLRWEEGLCEWIVASPVRTRKAGRVPVMANRGRSGSVSDQDSDLDDSGYLSDNKETPKIHRKAVNISNLLASPDVLGFDSQTPSCSRTILQAHEATTQSNDIPMIRKLPWPPAPQGRTSSAARIVAEPSETHQSVLPENRFDIAQRPAKKRKCQTLEEREPSMSSLASKTTRQPSQASDQVYTEEERSDSSESEMDELAMGCSKPSHRTSVARKVVPPKSFSKSLLPTKRASDKFVDISDDELGF</sequence>
<evidence type="ECO:0000313" key="2">
    <source>
        <dbReference type="EMBL" id="KEQ63941.1"/>
    </source>
</evidence>
<dbReference type="RefSeq" id="XP_040880964.1">
    <property type="nucleotide sequence ID" value="XM_041024561.1"/>
</dbReference>